<sequence>MASAPSSHHQAPLGVQTHAQSAMQMYPELVVPEFEQSSQVFALVAESLGQQPSSDTSRRARQASSTATVKRAEAVRHTEATYQPQGLSKKERDAQKQHMRGTGDAGSASKRATATTGKGRRDVSRVDAQTAERRRREWVRRLKAVFDFEVIPSSTTTNETQRLAPTHFYIDLFSTGHISLQPPAIMQQHDDSTETSTWTRRNVVKLTISDRDLLAVAIGERVPVKLFSVGRLRIKGDIHKALLLGKLLSVTRSQIYADADAESPSHDLYDARPTSKNSQSTADNAIPATDYGQNNDDSLPVSGDLDAQGMQGQGAPAGGPEWGAAGLGSQLGIRAKL</sequence>
<protein>
    <submittedName>
        <fullName evidence="1">Uncharacterized protein</fullName>
    </submittedName>
</protein>
<evidence type="ECO:0000313" key="2">
    <source>
        <dbReference type="Proteomes" id="UP001227268"/>
    </source>
</evidence>
<evidence type="ECO:0000313" key="1">
    <source>
        <dbReference type="EMBL" id="KAJ9107560.1"/>
    </source>
</evidence>
<keyword evidence="2" id="KW-1185">Reference proteome</keyword>
<dbReference type="EMBL" id="JASBWT010000002">
    <property type="protein sequence ID" value="KAJ9107560.1"/>
    <property type="molecule type" value="Genomic_DNA"/>
</dbReference>
<proteinExistence type="predicted"/>
<dbReference type="Proteomes" id="UP001227268">
    <property type="component" value="Unassembled WGS sequence"/>
</dbReference>
<accession>A0ACC2W732</accession>
<name>A0ACC2W732_9TREE</name>
<reference evidence="1" key="1">
    <citation type="submission" date="2023-04" db="EMBL/GenBank/DDBJ databases">
        <title>Draft Genome sequencing of Naganishia species isolated from polar environments using Oxford Nanopore Technology.</title>
        <authorList>
            <person name="Leo P."/>
            <person name="Venkateswaran K."/>
        </authorList>
    </citation>
    <scope>NUCLEOTIDE SEQUENCE</scope>
    <source>
        <strain evidence="1">MNA-CCFEE 5423</strain>
    </source>
</reference>
<gene>
    <name evidence="1" type="ORF">QFC21_001019</name>
</gene>
<organism evidence="1 2">
    <name type="scientific">Naganishia friedmannii</name>
    <dbReference type="NCBI Taxonomy" id="89922"/>
    <lineage>
        <taxon>Eukaryota</taxon>
        <taxon>Fungi</taxon>
        <taxon>Dikarya</taxon>
        <taxon>Basidiomycota</taxon>
        <taxon>Agaricomycotina</taxon>
        <taxon>Tremellomycetes</taxon>
        <taxon>Filobasidiales</taxon>
        <taxon>Filobasidiaceae</taxon>
        <taxon>Naganishia</taxon>
    </lineage>
</organism>
<comment type="caution">
    <text evidence="1">The sequence shown here is derived from an EMBL/GenBank/DDBJ whole genome shotgun (WGS) entry which is preliminary data.</text>
</comment>